<dbReference type="EMBL" id="CP014230">
    <property type="protein sequence ID" value="AMD92733.1"/>
    <property type="molecule type" value="Genomic_DNA"/>
</dbReference>
<keyword evidence="3" id="KW-0175">Coiled coil</keyword>
<evidence type="ECO:0000259" key="8">
    <source>
        <dbReference type="Pfam" id="PF07195"/>
    </source>
</evidence>
<evidence type="ECO:0000256" key="4">
    <source>
        <dbReference type="ARBA" id="ARBA00023143"/>
    </source>
</evidence>
<evidence type="ECO:0000313" key="9">
    <source>
        <dbReference type="EMBL" id="AMD92733.1"/>
    </source>
</evidence>
<comment type="subcellular location">
    <subcellularLocation>
        <location evidence="5">Secreted</location>
    </subcellularLocation>
    <subcellularLocation>
        <location evidence="5">Bacterial flagellum</location>
    </subcellularLocation>
</comment>
<keyword evidence="5" id="KW-0964">Secreted</keyword>
<dbReference type="PANTHER" id="PTHR30288:SF0">
    <property type="entry name" value="FLAGELLAR HOOK-ASSOCIATED PROTEIN 2"/>
    <property type="match status" value="1"/>
</dbReference>
<evidence type="ECO:0000313" key="10">
    <source>
        <dbReference type="Proteomes" id="UP000063964"/>
    </source>
</evidence>
<evidence type="ECO:0000259" key="7">
    <source>
        <dbReference type="Pfam" id="PF02465"/>
    </source>
</evidence>
<feature type="domain" description="Flagellar hook-associated protein 2 N-terminal" evidence="7">
    <location>
        <begin position="81"/>
        <end position="177"/>
    </location>
</feature>
<dbReference type="Pfam" id="PF02465">
    <property type="entry name" value="FliD_N"/>
    <property type="match status" value="1"/>
</dbReference>
<dbReference type="KEGG" id="doa:AXF15_06205"/>
<proteinExistence type="inferred from homology"/>
<dbReference type="Proteomes" id="UP000063964">
    <property type="component" value="Chromosome"/>
</dbReference>
<comment type="function">
    <text evidence="5">Required for morphogenesis and for the elongation of the flagellar filament by facilitating polymerization of the flagellin monomers at the tip of growing filament. Forms a capping structure, which prevents flagellin subunits (transported through the central channel of the flagellum) from leaking out without polymerization at the distal end.</text>
</comment>
<dbReference type="GO" id="GO:0005576">
    <property type="term" value="C:extracellular region"/>
    <property type="evidence" value="ECO:0007669"/>
    <property type="project" value="UniProtKB-SubCell"/>
</dbReference>
<dbReference type="InterPro" id="IPR003481">
    <property type="entry name" value="FliD_N"/>
</dbReference>
<dbReference type="InterPro" id="IPR010809">
    <property type="entry name" value="FliD_C"/>
</dbReference>
<dbReference type="AlphaFoldDB" id="A0A109W5U6"/>
<dbReference type="InterPro" id="IPR010810">
    <property type="entry name" value="Flagellin_hook_IN_motif"/>
</dbReference>
<name>A0A109W5U6_9BACT</name>
<dbReference type="GO" id="GO:0009424">
    <property type="term" value="C:bacterial-type flagellum hook"/>
    <property type="evidence" value="ECO:0007669"/>
    <property type="project" value="UniProtKB-UniRule"/>
</dbReference>
<evidence type="ECO:0000256" key="5">
    <source>
        <dbReference type="RuleBase" id="RU362066"/>
    </source>
</evidence>
<gene>
    <name evidence="9" type="ORF">AXF15_06205</name>
</gene>
<dbReference type="STRING" id="888061.AXF15_06205"/>
<keyword evidence="4 5" id="KW-0975">Bacterial flagellum</keyword>
<evidence type="ECO:0000256" key="6">
    <source>
        <dbReference type="SAM" id="MobiDB-lite"/>
    </source>
</evidence>
<accession>A0A109W5U6</accession>
<dbReference type="GO" id="GO:0007155">
    <property type="term" value="P:cell adhesion"/>
    <property type="evidence" value="ECO:0007669"/>
    <property type="project" value="InterPro"/>
</dbReference>
<dbReference type="OrthoDB" id="5484186at2"/>
<dbReference type="PANTHER" id="PTHR30288">
    <property type="entry name" value="FLAGELLAR CAP/ASSEMBLY PROTEIN FLID"/>
    <property type="match status" value="1"/>
</dbReference>
<evidence type="ECO:0000256" key="2">
    <source>
        <dbReference type="ARBA" id="ARBA00011255"/>
    </source>
</evidence>
<organism evidence="9 10">
    <name type="scientific">Desulfomicrobium orale DSM 12838</name>
    <dbReference type="NCBI Taxonomy" id="888061"/>
    <lineage>
        <taxon>Bacteria</taxon>
        <taxon>Pseudomonadati</taxon>
        <taxon>Thermodesulfobacteriota</taxon>
        <taxon>Desulfovibrionia</taxon>
        <taxon>Desulfovibrionales</taxon>
        <taxon>Desulfomicrobiaceae</taxon>
        <taxon>Desulfomicrobium</taxon>
    </lineage>
</organism>
<dbReference type="GO" id="GO:0071973">
    <property type="term" value="P:bacterial-type flagellum-dependent cell motility"/>
    <property type="evidence" value="ECO:0007669"/>
    <property type="project" value="TreeGrafter"/>
</dbReference>
<reference evidence="10" key="1">
    <citation type="submission" date="2016-02" db="EMBL/GenBank/DDBJ databases">
        <authorList>
            <person name="Holder M.E."/>
            <person name="Ajami N.J."/>
            <person name="Petrosino J.F."/>
        </authorList>
    </citation>
    <scope>NUCLEOTIDE SEQUENCE [LARGE SCALE GENOMIC DNA]</scope>
    <source>
        <strain evidence="10">DSM 12838</strain>
    </source>
</reference>
<dbReference type="GO" id="GO:0009421">
    <property type="term" value="C:bacterial-type flagellum filament cap"/>
    <property type="evidence" value="ECO:0007669"/>
    <property type="project" value="InterPro"/>
</dbReference>
<feature type="domain" description="Flagellar hook-associated protein 2 C-terminal" evidence="8">
    <location>
        <begin position="412"/>
        <end position="727"/>
    </location>
</feature>
<sequence length="745" mass="78489">MRPGLFHPEISFWHQDCFDPANTFTAETTGFVMAIDLSSSIASSGSSQGRTAATPRPQAGKDINLTGAASSGSIRFTGLGSGSDFDSMITKLIEKEKLRTKRLQIWRSEWKTKSEEFDKLSAAMRTLNGTLQGMNTPDEFLIKKMASSNPGALTAKASSGAEENSHTVDIVSLATSDMHMGSAIFSSRDAVISGGGAGVFTFVYGGRQVSVDIGPATTLAQFADLINSDPDNRNLVRAGVINDGSGYRLQIRGLEPGAGNDFIVDDTLTTVPRFSSGDFIRTQKAGNAQLKVDGWPNSLTPTADVLKATTSYTAPTDALGAGGTFRFAYNGAIHTVAVTAGQTLQQLADAITATGSGVTASTAIVNGKVELTLTGQPGSANQISIVNSPGTTLTGMQAHDFRQETGATDGYIERPGNTVSDVITGVELNLTKAGESVTLAASLDSEAVTERVRTFVKEVNDVLGLIRNQTKVTSVGERTSGSILTGNYGVQMIQQRLKSILAQKGLGFDYDLDPLVSLASVGITTDSSEGSPTFGLLTFDEGTFASALRGNPDAVTRIFSADYTPSAKEIVNGQAVEAQSFRVESFIQGVTRPGDFDISYTVSGGVIAAVPPPTINGQPANIDGNKLVAAGGGNPARGLSIEVVRLVDGSYSGQAHLKAGKAEELSQELKKLTDPLAGPLEILKDNYQDIMDAIDSKIAYEERRLSLLEKNMRQRFANLEALLGKYDKISSQLKSQIGSLGGGSK</sequence>
<evidence type="ECO:0000256" key="3">
    <source>
        <dbReference type="ARBA" id="ARBA00023054"/>
    </source>
</evidence>
<comment type="similarity">
    <text evidence="1 5">Belongs to the FliD family.</text>
</comment>
<dbReference type="Pfam" id="PF07196">
    <property type="entry name" value="Flagellin_IN"/>
    <property type="match status" value="1"/>
</dbReference>
<protein>
    <recommendedName>
        <fullName evidence="5">Flagellar hook-associated protein 2</fullName>
        <shortName evidence="5">HAP2</shortName>
    </recommendedName>
    <alternativeName>
        <fullName evidence="5">Flagellar cap protein</fullName>
    </alternativeName>
</protein>
<dbReference type="InterPro" id="IPR040026">
    <property type="entry name" value="FliD"/>
</dbReference>
<evidence type="ECO:0000256" key="1">
    <source>
        <dbReference type="ARBA" id="ARBA00009764"/>
    </source>
</evidence>
<feature type="region of interest" description="Disordered" evidence="6">
    <location>
        <begin position="42"/>
        <end position="62"/>
    </location>
</feature>
<dbReference type="Pfam" id="PF07195">
    <property type="entry name" value="FliD_C"/>
    <property type="match status" value="1"/>
</dbReference>
<keyword evidence="10" id="KW-1185">Reference proteome</keyword>
<comment type="subunit">
    <text evidence="2 5">Homopentamer.</text>
</comment>